<evidence type="ECO:0000256" key="2">
    <source>
        <dbReference type="ARBA" id="ARBA00022490"/>
    </source>
</evidence>
<dbReference type="AlphaFoldDB" id="A0A7G5C277"/>
<keyword evidence="3 8" id="KW-0597">Phosphoprotein</keyword>
<evidence type="ECO:0000259" key="9">
    <source>
        <dbReference type="PROSITE" id="PS01124"/>
    </source>
</evidence>
<dbReference type="Pfam" id="PF12833">
    <property type="entry name" value="HTH_18"/>
    <property type="match status" value="1"/>
</dbReference>
<dbReference type="Gene3D" id="3.40.50.2300">
    <property type="match status" value="1"/>
</dbReference>
<evidence type="ECO:0000313" key="11">
    <source>
        <dbReference type="EMBL" id="QMV43311.1"/>
    </source>
</evidence>
<dbReference type="GO" id="GO:0043565">
    <property type="term" value="F:sequence-specific DNA binding"/>
    <property type="evidence" value="ECO:0007669"/>
    <property type="project" value="InterPro"/>
</dbReference>
<proteinExistence type="predicted"/>
<dbReference type="PANTHER" id="PTHR42713:SF3">
    <property type="entry name" value="TRANSCRIPTIONAL REGULATORY PROTEIN HPTR"/>
    <property type="match status" value="1"/>
</dbReference>
<dbReference type="SUPFAM" id="SSF46689">
    <property type="entry name" value="Homeodomain-like"/>
    <property type="match status" value="2"/>
</dbReference>
<dbReference type="InterPro" id="IPR001789">
    <property type="entry name" value="Sig_transdc_resp-reg_receiver"/>
</dbReference>
<dbReference type="GO" id="GO:0005737">
    <property type="term" value="C:cytoplasm"/>
    <property type="evidence" value="ECO:0007669"/>
    <property type="project" value="UniProtKB-SubCell"/>
</dbReference>
<feature type="domain" description="HTH araC/xylS-type" evidence="9">
    <location>
        <begin position="435"/>
        <end position="533"/>
    </location>
</feature>
<dbReference type="PROSITE" id="PS50110">
    <property type="entry name" value="RESPONSE_REGULATORY"/>
    <property type="match status" value="1"/>
</dbReference>
<dbReference type="InterPro" id="IPR011006">
    <property type="entry name" value="CheY-like_superfamily"/>
</dbReference>
<evidence type="ECO:0000259" key="10">
    <source>
        <dbReference type="PROSITE" id="PS50110"/>
    </source>
</evidence>
<evidence type="ECO:0000256" key="5">
    <source>
        <dbReference type="ARBA" id="ARBA00023015"/>
    </source>
</evidence>
<dbReference type="InterPro" id="IPR009057">
    <property type="entry name" value="Homeodomain-like_sf"/>
</dbReference>
<evidence type="ECO:0000256" key="4">
    <source>
        <dbReference type="ARBA" id="ARBA00023012"/>
    </source>
</evidence>
<evidence type="ECO:0000256" key="8">
    <source>
        <dbReference type="PROSITE-ProRule" id="PRU00169"/>
    </source>
</evidence>
<dbReference type="EMBL" id="CP041969">
    <property type="protein sequence ID" value="QMV43311.1"/>
    <property type="molecule type" value="Genomic_DNA"/>
</dbReference>
<protein>
    <submittedName>
        <fullName evidence="11">Response regulator</fullName>
    </submittedName>
</protein>
<gene>
    <name evidence="11" type="ORF">FPL14_20620</name>
</gene>
<accession>A0A7G5C277</accession>
<dbReference type="Gene3D" id="1.10.10.60">
    <property type="entry name" value="Homeodomain-like"/>
    <property type="match status" value="2"/>
</dbReference>
<evidence type="ECO:0000256" key="6">
    <source>
        <dbReference type="ARBA" id="ARBA00023125"/>
    </source>
</evidence>
<feature type="domain" description="Response regulatory" evidence="10">
    <location>
        <begin position="4"/>
        <end position="121"/>
    </location>
</feature>
<keyword evidence="2" id="KW-0963">Cytoplasm</keyword>
<evidence type="ECO:0000256" key="3">
    <source>
        <dbReference type="ARBA" id="ARBA00022553"/>
    </source>
</evidence>
<dbReference type="Proteomes" id="UP000515679">
    <property type="component" value="Chromosome"/>
</dbReference>
<keyword evidence="5" id="KW-0805">Transcription regulation</keyword>
<dbReference type="SUPFAM" id="SSF52172">
    <property type="entry name" value="CheY-like"/>
    <property type="match status" value="1"/>
</dbReference>
<dbReference type="SMART" id="SM00342">
    <property type="entry name" value="HTH_ARAC"/>
    <property type="match status" value="1"/>
</dbReference>
<reference evidence="11 12" key="1">
    <citation type="submission" date="2019-07" db="EMBL/GenBank/DDBJ databases">
        <authorList>
            <person name="Kim J.K."/>
            <person name="Cheong H.-M."/>
            <person name="Choi Y."/>
            <person name="Hwang K.J."/>
            <person name="Lee S."/>
            <person name="Choi C."/>
        </authorList>
    </citation>
    <scope>NUCLEOTIDE SEQUENCE [LARGE SCALE GENOMIC DNA]</scope>
    <source>
        <strain evidence="11 12">KS 22</strain>
    </source>
</reference>
<comment type="subcellular location">
    <subcellularLocation>
        <location evidence="1">Cytoplasm</location>
    </subcellularLocation>
</comment>
<dbReference type="Pfam" id="PF00072">
    <property type="entry name" value="Response_reg"/>
    <property type="match status" value="1"/>
</dbReference>
<dbReference type="InterPro" id="IPR020449">
    <property type="entry name" value="Tscrpt_reg_AraC-type_HTH"/>
</dbReference>
<sequence length="543" mass="61795">MLLNVMIVDDEAHIRNGIKMKVDWESLGMQVAAEACDGTEAMEHIAGGTIDLVITDITMPVMDGLTLIRQSAEVSPSVKFIVISGYSEFEYARAAMKYGISEYLLKPLKETEMKSSLLAVKAEILTSESAWMKERESREKLRLKEESLLHWLADKNSKQVPADVGQEWEKELAAGRFLIGVLKTELLLDSTADDPNRIRNLVLYNELETACREYMANLGEGCVIKNIRPDHEFILLLHPEPGSGKDKIVRLLVPFVESMEKRFGIRVTVGIGGAYDQANAIKASYREALFAVKERLLLGTGKVIDYSQASNKTDKPNFSADMKLLTRFLKEKKWDKVKEHIDYLFKHAVRKKLISNHTQAHELFFEAYFVIKQFAQEEAAVNPDAAVAGSVADITEIVTGFSYLDQMVDWLYQYLENACQHLIGGQDATGKEIVYRVKAYIKEFCSSELTLNMVSEKYHINPIYFSRIFKTYTGESFNSYMTRIRMEEAKHLLETTSLRQQEISEIVGYEDPKYFSKVFKKFFGISPSQYSENRQQDLSSING</sequence>
<dbReference type="PROSITE" id="PS01124">
    <property type="entry name" value="HTH_ARAC_FAMILY_2"/>
    <property type="match status" value="1"/>
</dbReference>
<dbReference type="CDD" id="cd17536">
    <property type="entry name" value="REC_YesN-like"/>
    <property type="match status" value="1"/>
</dbReference>
<evidence type="ECO:0000256" key="1">
    <source>
        <dbReference type="ARBA" id="ARBA00004496"/>
    </source>
</evidence>
<dbReference type="SMART" id="SM00448">
    <property type="entry name" value="REC"/>
    <property type="match status" value="1"/>
</dbReference>
<dbReference type="InterPro" id="IPR041522">
    <property type="entry name" value="CdaR_GGDEF"/>
</dbReference>
<keyword evidence="4" id="KW-0902">Two-component regulatory system</keyword>
<dbReference type="PRINTS" id="PR00032">
    <property type="entry name" value="HTHARAC"/>
</dbReference>
<keyword evidence="12" id="KW-1185">Reference proteome</keyword>
<dbReference type="InterPro" id="IPR018060">
    <property type="entry name" value="HTH_AraC"/>
</dbReference>
<dbReference type="GO" id="GO:0000160">
    <property type="term" value="P:phosphorelay signal transduction system"/>
    <property type="evidence" value="ECO:0007669"/>
    <property type="project" value="UniProtKB-KW"/>
</dbReference>
<dbReference type="KEGG" id="cchl:FPL14_20620"/>
<organism evidence="11 12">
    <name type="scientific">Cohnella cholangitidis</name>
    <dbReference type="NCBI Taxonomy" id="2598458"/>
    <lineage>
        <taxon>Bacteria</taxon>
        <taxon>Bacillati</taxon>
        <taxon>Bacillota</taxon>
        <taxon>Bacilli</taxon>
        <taxon>Bacillales</taxon>
        <taxon>Paenibacillaceae</taxon>
        <taxon>Cohnella</taxon>
    </lineage>
</organism>
<keyword evidence="6" id="KW-0238">DNA-binding</keyword>
<dbReference type="RefSeq" id="WP_182299545.1">
    <property type="nucleotide sequence ID" value="NZ_CP041969.1"/>
</dbReference>
<evidence type="ECO:0000313" key="12">
    <source>
        <dbReference type="Proteomes" id="UP000515679"/>
    </source>
</evidence>
<feature type="modified residue" description="4-aspartylphosphate" evidence="8">
    <location>
        <position position="56"/>
    </location>
</feature>
<name>A0A7G5C277_9BACL</name>
<evidence type="ECO:0000256" key="7">
    <source>
        <dbReference type="ARBA" id="ARBA00023163"/>
    </source>
</evidence>
<dbReference type="PANTHER" id="PTHR42713">
    <property type="entry name" value="HISTIDINE KINASE-RELATED"/>
    <property type="match status" value="1"/>
</dbReference>
<dbReference type="InterPro" id="IPR051552">
    <property type="entry name" value="HptR"/>
</dbReference>
<dbReference type="Pfam" id="PF17853">
    <property type="entry name" value="GGDEF_2"/>
    <property type="match status" value="1"/>
</dbReference>
<keyword evidence="7" id="KW-0804">Transcription</keyword>
<dbReference type="GO" id="GO:0003700">
    <property type="term" value="F:DNA-binding transcription factor activity"/>
    <property type="evidence" value="ECO:0007669"/>
    <property type="project" value="InterPro"/>
</dbReference>